<feature type="signal peptide" evidence="1">
    <location>
        <begin position="1"/>
        <end position="18"/>
    </location>
</feature>
<dbReference type="InterPro" id="IPR010858">
    <property type="entry name" value="DUF1481"/>
</dbReference>
<dbReference type="Pfam" id="PF07356">
    <property type="entry name" value="DUF1481"/>
    <property type="match status" value="1"/>
</dbReference>
<evidence type="ECO:0000313" key="2">
    <source>
        <dbReference type="EMBL" id="GAD77584.1"/>
    </source>
</evidence>
<feature type="chain" id="PRO_5004639421" description="DUF1481 domain-containing protein" evidence="1">
    <location>
        <begin position="19"/>
        <end position="236"/>
    </location>
</feature>
<dbReference type="RefSeq" id="WP_021711322.1">
    <property type="nucleotide sequence ID" value="NZ_BAOB01000042.1"/>
</dbReference>
<dbReference type="PROSITE" id="PS51257">
    <property type="entry name" value="PROKAR_LIPOPROTEIN"/>
    <property type="match status" value="1"/>
</dbReference>
<keyword evidence="3" id="KW-1185">Reference proteome</keyword>
<dbReference type="InterPro" id="IPR016872">
    <property type="entry name" value="UCP028160"/>
</dbReference>
<reference evidence="2 3" key="1">
    <citation type="submission" date="2013-09" db="EMBL/GenBank/DDBJ databases">
        <title>Whole genome shotgun sequence of Vibrio azureus NBRC 104587.</title>
        <authorList>
            <person name="Isaki S."/>
            <person name="Hosoyama A."/>
            <person name="Numata M."/>
            <person name="Hashimoto M."/>
            <person name="Hosoyama Y."/>
            <person name="Tsuchikane K."/>
            <person name="Noguchi M."/>
            <person name="Hirakata S."/>
            <person name="Ichikawa N."/>
            <person name="Ohji S."/>
            <person name="Yamazoe A."/>
            <person name="Fujita N."/>
        </authorList>
    </citation>
    <scope>NUCLEOTIDE SEQUENCE [LARGE SCALE GENOMIC DNA]</scope>
    <source>
        <strain evidence="2 3">NBRC 104587</strain>
    </source>
</reference>
<dbReference type="EMBL" id="BATL01000081">
    <property type="protein sequence ID" value="GAD77584.1"/>
    <property type="molecule type" value="Genomic_DNA"/>
</dbReference>
<dbReference type="eggNOG" id="ENOG502Z82N">
    <property type="taxonomic scope" value="Bacteria"/>
</dbReference>
<dbReference type="OrthoDB" id="5915262at2"/>
<sequence>MKKYLLPSFLISSLSLLAGCSSVETSPIESFSHFSAGEVIEDGVQFYWLTEWLSRTSSAADYVMMGDKGAYQSDYRWSEGELRELMRTGTHLSAAHGLVPFQIHIRFNKKGEAIYQRYRVNGRILPLQQNQLDNYKMEAKSVVASVRKLSSRGESLIQGHWSDSSGFRSCHDGRKYSVSSLGQMSTMLANGNPPYSDKYYIAFTGQESRYTVQANQLLMTKPNSFECVKRPTLLAE</sequence>
<gene>
    <name evidence="2" type="ORF">VAZ01S_081_00050</name>
</gene>
<evidence type="ECO:0000313" key="3">
    <source>
        <dbReference type="Proteomes" id="UP000016567"/>
    </source>
</evidence>
<name>U3C875_9VIBR</name>
<accession>U3C875</accession>
<proteinExistence type="predicted"/>
<organism evidence="2 3">
    <name type="scientific">Vibrio azureus NBRC 104587</name>
    <dbReference type="NCBI Taxonomy" id="1219077"/>
    <lineage>
        <taxon>Bacteria</taxon>
        <taxon>Pseudomonadati</taxon>
        <taxon>Pseudomonadota</taxon>
        <taxon>Gammaproteobacteria</taxon>
        <taxon>Vibrionales</taxon>
        <taxon>Vibrionaceae</taxon>
        <taxon>Vibrio</taxon>
    </lineage>
</organism>
<keyword evidence="1" id="KW-0732">Signal</keyword>
<dbReference type="Proteomes" id="UP000016567">
    <property type="component" value="Unassembled WGS sequence"/>
</dbReference>
<dbReference type="PIRSF" id="PIRSF028160">
    <property type="entry name" value="UCP028160"/>
    <property type="match status" value="1"/>
</dbReference>
<dbReference type="STRING" id="1219077.VAZ01S_081_00050"/>
<evidence type="ECO:0008006" key="4">
    <source>
        <dbReference type="Google" id="ProtNLM"/>
    </source>
</evidence>
<dbReference type="AlphaFoldDB" id="U3C875"/>
<protein>
    <recommendedName>
        <fullName evidence="4">DUF1481 domain-containing protein</fullName>
    </recommendedName>
</protein>
<comment type="caution">
    <text evidence="2">The sequence shown here is derived from an EMBL/GenBank/DDBJ whole genome shotgun (WGS) entry which is preliminary data.</text>
</comment>
<evidence type="ECO:0000256" key="1">
    <source>
        <dbReference type="SAM" id="SignalP"/>
    </source>
</evidence>